<feature type="compositionally biased region" description="Polar residues" evidence="1">
    <location>
        <begin position="79"/>
        <end position="91"/>
    </location>
</feature>
<gene>
    <name evidence="2" type="ORF">PR048_024216</name>
</gene>
<evidence type="ECO:0000313" key="3">
    <source>
        <dbReference type="Proteomes" id="UP001159363"/>
    </source>
</evidence>
<organism evidence="2 3">
    <name type="scientific">Dryococelus australis</name>
    <dbReference type="NCBI Taxonomy" id="614101"/>
    <lineage>
        <taxon>Eukaryota</taxon>
        <taxon>Metazoa</taxon>
        <taxon>Ecdysozoa</taxon>
        <taxon>Arthropoda</taxon>
        <taxon>Hexapoda</taxon>
        <taxon>Insecta</taxon>
        <taxon>Pterygota</taxon>
        <taxon>Neoptera</taxon>
        <taxon>Polyneoptera</taxon>
        <taxon>Phasmatodea</taxon>
        <taxon>Verophasmatodea</taxon>
        <taxon>Anareolatae</taxon>
        <taxon>Phasmatidae</taxon>
        <taxon>Eurycanthinae</taxon>
        <taxon>Dryococelus</taxon>
    </lineage>
</organism>
<dbReference type="Proteomes" id="UP001159363">
    <property type="component" value="Chromosome 9"/>
</dbReference>
<feature type="region of interest" description="Disordered" evidence="1">
    <location>
        <begin position="68"/>
        <end position="91"/>
    </location>
</feature>
<reference evidence="2 3" key="1">
    <citation type="submission" date="2023-02" db="EMBL/GenBank/DDBJ databases">
        <title>LHISI_Scaffold_Assembly.</title>
        <authorList>
            <person name="Stuart O.P."/>
            <person name="Cleave R."/>
            <person name="Magrath M.J.L."/>
            <person name="Mikheyev A.S."/>
        </authorList>
    </citation>
    <scope>NUCLEOTIDE SEQUENCE [LARGE SCALE GENOMIC DNA]</scope>
    <source>
        <strain evidence="2">Daus_M_001</strain>
        <tissue evidence="2">Leg muscle</tissue>
    </source>
</reference>
<accession>A0ABQ9GN11</accession>
<protein>
    <submittedName>
        <fullName evidence="2">Uncharacterized protein</fullName>
    </submittedName>
</protein>
<dbReference type="EMBL" id="JARBHB010000010">
    <property type="protein sequence ID" value="KAJ8873400.1"/>
    <property type="molecule type" value="Genomic_DNA"/>
</dbReference>
<evidence type="ECO:0000313" key="2">
    <source>
        <dbReference type="EMBL" id="KAJ8873400.1"/>
    </source>
</evidence>
<keyword evidence="3" id="KW-1185">Reference proteome</keyword>
<proteinExistence type="predicted"/>
<name>A0ABQ9GN11_9NEOP</name>
<comment type="caution">
    <text evidence="2">The sequence shown here is derived from an EMBL/GenBank/DDBJ whole genome shotgun (WGS) entry which is preliminary data.</text>
</comment>
<sequence length="669" mass="74107">MNCTEVGLNGIEPLDLHLGGPEFDSRSCFLISVIQEFPKSLQANAMLVTSYIGELWEALNIEVCRADEGEEKTRRPAPSSGTIPTCDNSRVTRPGIEPVSPCWEASSVTAQPPRLLHTLSSIIKPACRRLEGCHDLSTDLYLAWPSVSREDMARIQQVTPSQGANRLSLLTLIDRRRCEARACSLTSHELGSPSKHRKYDPTDSQPRHCDTNDELHYARHLPPSFVEGCDVWFQACLNCGDARAFVAHDHKCSSRRTARPPGFPPELHGRLGFPPNCTAAWVSPRTARPPGFPPELHGRLGSPRTARPPGFPPNCTAAWVSPRTARPPGFPPNCTAAWVSPRTARPPGFPPELHGRLGFPPPPSIHILNRGEDGELGWVRGEGKGELFACSGPTIFRLQGNLAIPGLQRRQNGLHSFVTAMHNDLRRKRTRHIVTFSTSPSVSAEQRRIERVEEQEIPEKTRRLAASSGTIPKCENLEATPPGIEPGSPCWEAVQDDVADLRVSSGISRFPHPCIPVLLHTHLASPSSALKTSKLTLWVLYKFTRPEDKVEMGCLYSPLQQYQLCLDSVFSLAIVVLVLATTATPANPHPDQNSIWFCYKHYFEKYVPMLHTARLATVIHLKVAATSRVEGGDSKCAGRRRLQRKIPRRELSPHSSSTRLHLVQINVVH</sequence>
<feature type="region of interest" description="Disordered" evidence="1">
    <location>
        <begin position="284"/>
        <end position="311"/>
    </location>
</feature>
<evidence type="ECO:0000256" key="1">
    <source>
        <dbReference type="SAM" id="MobiDB-lite"/>
    </source>
</evidence>